<evidence type="ECO:0000313" key="1">
    <source>
        <dbReference type="EMBL" id="BES81524.1"/>
    </source>
</evidence>
<proteinExistence type="predicted"/>
<name>A0ABN6ZQ48_9CREN</name>
<protein>
    <submittedName>
        <fullName evidence="1">Uncharacterized protein</fullName>
    </submittedName>
</protein>
<gene>
    <name evidence="1" type="ORF">PABY_10910</name>
</gene>
<keyword evidence="2" id="KW-1185">Reference proteome</keyword>
<accession>A0ABN6ZQ48</accession>
<dbReference type="GeneID" id="89289113"/>
<dbReference type="EMBL" id="AP028907">
    <property type="protein sequence ID" value="BES81524.1"/>
    <property type="molecule type" value="Genomic_DNA"/>
</dbReference>
<evidence type="ECO:0000313" key="2">
    <source>
        <dbReference type="Proteomes" id="UP001341135"/>
    </source>
</evidence>
<dbReference type="RefSeq" id="WP_338252681.1">
    <property type="nucleotide sequence ID" value="NZ_AP028907.1"/>
</dbReference>
<dbReference type="Proteomes" id="UP001341135">
    <property type="component" value="Chromosome"/>
</dbReference>
<reference evidence="1 2" key="1">
    <citation type="submission" date="2023-09" db="EMBL/GenBank/DDBJ databases">
        <title>Pyrofollis japonicus gen. nov. sp. nov., a novel member of the family Pyrodictiaceae isolated from the Iheya North hydrothermal field.</title>
        <authorList>
            <person name="Miyazaki U."/>
            <person name="Sanari M."/>
            <person name="Tame A."/>
            <person name="Kitajima M."/>
            <person name="Okamoto A."/>
            <person name="Sawayama S."/>
            <person name="Miyazaki J."/>
            <person name="Takai K."/>
            <person name="Nakagawa S."/>
        </authorList>
    </citation>
    <scope>NUCLEOTIDE SEQUENCE [LARGE SCALE GENOMIC DNA]</scope>
    <source>
        <strain evidence="1 2">AV2</strain>
    </source>
</reference>
<organism evidence="1 2">
    <name type="scientific">Pyrodictium abyssi</name>
    <dbReference type="NCBI Taxonomy" id="54256"/>
    <lineage>
        <taxon>Archaea</taxon>
        <taxon>Thermoproteota</taxon>
        <taxon>Thermoprotei</taxon>
        <taxon>Desulfurococcales</taxon>
        <taxon>Pyrodictiaceae</taxon>
        <taxon>Pyrodictium</taxon>
    </lineage>
</organism>
<sequence length="64" mass="7080">MDSLRHICMGQGTSAAQPRGIAGQPLLERRGYTPSIVLAEPARKQIREGFDANETIKRLLFIEA</sequence>